<dbReference type="EMBL" id="CP011924">
    <property type="protein sequence ID" value="ATD08174.1"/>
    <property type="molecule type" value="Genomic_DNA"/>
</dbReference>
<feature type="transmembrane region" description="Helical" evidence="1">
    <location>
        <begin position="47"/>
        <end position="66"/>
    </location>
</feature>
<name>A0ABM6NHH7_PSEO7</name>
<evidence type="ECO:0000313" key="3">
    <source>
        <dbReference type="Proteomes" id="UP000016521"/>
    </source>
</evidence>
<organism evidence="2 3">
    <name type="scientific">Pseudoalteromonas piscicida</name>
    <dbReference type="NCBI Taxonomy" id="43662"/>
    <lineage>
        <taxon>Bacteria</taxon>
        <taxon>Pseudomonadati</taxon>
        <taxon>Pseudomonadota</taxon>
        <taxon>Gammaproteobacteria</taxon>
        <taxon>Alteromonadales</taxon>
        <taxon>Pseudoalteromonadaceae</taxon>
        <taxon>Pseudoalteromonas</taxon>
    </lineage>
</organism>
<dbReference type="Proteomes" id="UP000016521">
    <property type="component" value="Chromosome I"/>
</dbReference>
<sequence length="79" mass="9086">MEKCAELFSQMCLIVICFVAGVHFTYWQLEIPFKEQSFYSYVIPNYAYIWGSVILSFITYVSLSAIGRLLQSLKEKGGD</sequence>
<reference evidence="2 3" key="1">
    <citation type="submission" date="2015-06" db="EMBL/GenBank/DDBJ databases">
        <authorList>
            <person name="Xie B.-B."/>
            <person name="Rong J.-C."/>
            <person name="Qin Q.-L."/>
            <person name="Zhang Y.-Z."/>
        </authorList>
    </citation>
    <scope>NUCLEOTIDE SEQUENCE [LARGE SCALE GENOMIC DNA]</scope>
    <source>
        <strain evidence="2 3">JCM 20779</strain>
    </source>
</reference>
<keyword evidence="1" id="KW-1133">Transmembrane helix</keyword>
<evidence type="ECO:0000313" key="2">
    <source>
        <dbReference type="EMBL" id="ATD08174.1"/>
    </source>
</evidence>
<protein>
    <recommendedName>
        <fullName evidence="4">DUF3955 domain-containing protein</fullName>
    </recommendedName>
</protein>
<proteinExistence type="predicted"/>
<accession>A0ABM6NHH7</accession>
<evidence type="ECO:0000256" key="1">
    <source>
        <dbReference type="SAM" id="Phobius"/>
    </source>
</evidence>
<keyword evidence="1" id="KW-0472">Membrane</keyword>
<keyword evidence="1" id="KW-0812">Transmembrane</keyword>
<feature type="transmembrane region" description="Helical" evidence="1">
    <location>
        <begin position="7"/>
        <end position="27"/>
    </location>
</feature>
<evidence type="ECO:0008006" key="4">
    <source>
        <dbReference type="Google" id="ProtNLM"/>
    </source>
</evidence>
<keyword evidence="3" id="KW-1185">Reference proteome</keyword>
<gene>
    <name evidence="2" type="ORF">PPIS_a3371</name>
</gene>